<feature type="transmembrane region" description="Helical" evidence="6">
    <location>
        <begin position="108"/>
        <end position="126"/>
    </location>
</feature>
<evidence type="ECO:0000256" key="3">
    <source>
        <dbReference type="ARBA" id="ARBA00022692"/>
    </source>
</evidence>
<dbReference type="PANTHER" id="PTHR42920:SF5">
    <property type="entry name" value="EAMA DOMAIN-CONTAINING PROTEIN"/>
    <property type="match status" value="1"/>
</dbReference>
<dbReference type="GeneID" id="83057817"/>
<dbReference type="RefSeq" id="WP_066744733.1">
    <property type="nucleotide sequence ID" value="NZ_CP016757.1"/>
</dbReference>
<dbReference type="InterPro" id="IPR000620">
    <property type="entry name" value="EamA_dom"/>
</dbReference>
<keyword evidence="9" id="KW-1185">Reference proteome</keyword>
<feature type="transmembrane region" description="Helical" evidence="6">
    <location>
        <begin position="189"/>
        <end position="208"/>
    </location>
</feature>
<reference evidence="8" key="1">
    <citation type="submission" date="2016-08" db="EMBL/GenBank/DDBJ databases">
        <title>Complete genome of Cloacibacillus porcorum.</title>
        <authorList>
            <person name="Looft T."/>
            <person name="Bayles D.O."/>
            <person name="Alt D.P."/>
        </authorList>
    </citation>
    <scope>NUCLEOTIDE SEQUENCE [LARGE SCALE GENOMIC DNA]</scope>
    <source>
        <strain evidence="8">CL-84</strain>
    </source>
</reference>
<evidence type="ECO:0000256" key="2">
    <source>
        <dbReference type="ARBA" id="ARBA00022475"/>
    </source>
</evidence>
<evidence type="ECO:0000256" key="5">
    <source>
        <dbReference type="ARBA" id="ARBA00023136"/>
    </source>
</evidence>
<evidence type="ECO:0000256" key="4">
    <source>
        <dbReference type="ARBA" id="ARBA00022989"/>
    </source>
</evidence>
<dbReference type="KEGG" id="cpor:BED41_08130"/>
<accession>A0A1B2I502</accession>
<keyword evidence="3 6" id="KW-0812">Transmembrane</keyword>
<dbReference type="InterPro" id="IPR037185">
    <property type="entry name" value="EmrE-like"/>
</dbReference>
<evidence type="ECO:0000256" key="6">
    <source>
        <dbReference type="SAM" id="Phobius"/>
    </source>
</evidence>
<comment type="subcellular location">
    <subcellularLocation>
        <location evidence="1">Cell membrane</location>
        <topology evidence="1">Multi-pass membrane protein</topology>
    </subcellularLocation>
</comment>
<dbReference type="PANTHER" id="PTHR42920">
    <property type="entry name" value="OS03G0707200 PROTEIN-RELATED"/>
    <property type="match status" value="1"/>
</dbReference>
<protein>
    <recommendedName>
        <fullName evidence="7">EamA domain-containing protein</fullName>
    </recommendedName>
</protein>
<dbReference type="OrthoDB" id="9805239at2"/>
<feature type="transmembrane region" description="Helical" evidence="6">
    <location>
        <begin position="214"/>
        <end position="236"/>
    </location>
</feature>
<dbReference type="SUPFAM" id="SSF103481">
    <property type="entry name" value="Multidrug resistance efflux transporter EmrE"/>
    <property type="match status" value="2"/>
</dbReference>
<name>A0A1B2I502_9BACT</name>
<evidence type="ECO:0000256" key="1">
    <source>
        <dbReference type="ARBA" id="ARBA00004651"/>
    </source>
</evidence>
<proteinExistence type="predicted"/>
<evidence type="ECO:0000313" key="9">
    <source>
        <dbReference type="Proteomes" id="UP000093044"/>
    </source>
</evidence>
<feature type="transmembrane region" description="Helical" evidence="6">
    <location>
        <begin position="248"/>
        <end position="269"/>
    </location>
</feature>
<feature type="domain" description="EamA" evidence="7">
    <location>
        <begin position="158"/>
        <end position="290"/>
    </location>
</feature>
<dbReference type="Pfam" id="PF00892">
    <property type="entry name" value="EamA"/>
    <property type="match status" value="2"/>
</dbReference>
<organism evidence="8 9">
    <name type="scientific">Cloacibacillus porcorum</name>
    <dbReference type="NCBI Taxonomy" id="1197717"/>
    <lineage>
        <taxon>Bacteria</taxon>
        <taxon>Thermotogati</taxon>
        <taxon>Synergistota</taxon>
        <taxon>Synergistia</taxon>
        <taxon>Synergistales</taxon>
        <taxon>Synergistaceae</taxon>
        <taxon>Cloacibacillus</taxon>
    </lineage>
</organism>
<gene>
    <name evidence="8" type="ORF">BED41_08130</name>
</gene>
<evidence type="ECO:0000313" key="8">
    <source>
        <dbReference type="EMBL" id="ANZ45049.1"/>
    </source>
</evidence>
<feature type="transmembrane region" description="Helical" evidence="6">
    <location>
        <begin position="35"/>
        <end position="57"/>
    </location>
</feature>
<evidence type="ECO:0000259" key="7">
    <source>
        <dbReference type="Pfam" id="PF00892"/>
    </source>
</evidence>
<dbReference type="GO" id="GO:0005886">
    <property type="term" value="C:plasma membrane"/>
    <property type="evidence" value="ECO:0007669"/>
    <property type="project" value="UniProtKB-SubCell"/>
</dbReference>
<dbReference type="Proteomes" id="UP000093044">
    <property type="component" value="Chromosome"/>
</dbReference>
<dbReference type="STRING" id="1197717.BED41_08130"/>
<feature type="transmembrane region" description="Helical" evidence="6">
    <location>
        <begin position="78"/>
        <end position="102"/>
    </location>
</feature>
<feature type="domain" description="EamA" evidence="7">
    <location>
        <begin position="7"/>
        <end position="149"/>
    </location>
</feature>
<dbReference type="AlphaFoldDB" id="A0A1B2I502"/>
<dbReference type="EMBL" id="CP016757">
    <property type="protein sequence ID" value="ANZ45049.1"/>
    <property type="molecule type" value="Genomic_DNA"/>
</dbReference>
<dbReference type="InterPro" id="IPR051258">
    <property type="entry name" value="Diverse_Substrate_Transporter"/>
</dbReference>
<sequence length="306" mass="33283">MNNRRMFSVMMLSTASLIWGTSFVAQILGMEFIGPFTFCTARYVVALLFLVPLALLMDRRRGAGAGGNPAVISDWRGCFRSGVLCGSALFIASGLQQIGLLYTTAGKAAFITAMYIVIVPVYGLFMKKIPSKLTTFAIIFSTVGLYLLSIKEDFRIEMGDALILASALFWAAHIMICDRFAKYYDTVKLSTVQFGTVALFSAAAMLLFEAPKLAPLLASWLPIFYAGLFCTGISYTLQMAAQRDVSPVTTCIILSAEALFAAIFGYLVLGERLSEREMIGCAVLFLATLIAQIQEVKSGMDMEPGA</sequence>
<feature type="transmembrane region" description="Helical" evidence="6">
    <location>
        <begin position="161"/>
        <end position="177"/>
    </location>
</feature>
<keyword evidence="4 6" id="KW-1133">Transmembrane helix</keyword>
<feature type="transmembrane region" description="Helical" evidence="6">
    <location>
        <begin position="133"/>
        <end position="149"/>
    </location>
</feature>
<keyword evidence="5 6" id="KW-0472">Membrane</keyword>
<keyword evidence="2" id="KW-1003">Cell membrane</keyword>